<protein>
    <recommendedName>
        <fullName evidence="2">Helix-turn-helix domain-containing protein</fullName>
    </recommendedName>
</protein>
<dbReference type="EMBL" id="PDOA01000005">
    <property type="protein sequence ID" value="PWC29023.1"/>
    <property type="molecule type" value="Genomic_DNA"/>
</dbReference>
<evidence type="ECO:0000256" key="1">
    <source>
        <dbReference type="SAM" id="MobiDB-lite"/>
    </source>
</evidence>
<organism evidence="3 4">
    <name type="scientific">Teichococcus aestuarii</name>
    <dbReference type="NCBI Taxonomy" id="568898"/>
    <lineage>
        <taxon>Bacteria</taxon>
        <taxon>Pseudomonadati</taxon>
        <taxon>Pseudomonadota</taxon>
        <taxon>Alphaproteobacteria</taxon>
        <taxon>Acetobacterales</taxon>
        <taxon>Roseomonadaceae</taxon>
        <taxon>Roseomonas</taxon>
    </lineage>
</organism>
<accession>A0A2U1V565</accession>
<dbReference type="InterPro" id="IPR041657">
    <property type="entry name" value="HTH_17"/>
</dbReference>
<feature type="region of interest" description="Disordered" evidence="1">
    <location>
        <begin position="1"/>
        <end position="23"/>
    </location>
</feature>
<dbReference type="RefSeq" id="WP_109516941.1">
    <property type="nucleotide sequence ID" value="NZ_PDOA01000005.1"/>
</dbReference>
<proteinExistence type="predicted"/>
<gene>
    <name evidence="3" type="ORF">CR165_10565</name>
</gene>
<dbReference type="Pfam" id="PF12728">
    <property type="entry name" value="HTH_17"/>
    <property type="match status" value="1"/>
</dbReference>
<dbReference type="InterPro" id="IPR009061">
    <property type="entry name" value="DNA-bd_dom_put_sf"/>
</dbReference>
<dbReference type="SUPFAM" id="SSF46955">
    <property type="entry name" value="Putative DNA-binding domain"/>
    <property type="match status" value="1"/>
</dbReference>
<dbReference type="Proteomes" id="UP000245048">
    <property type="component" value="Unassembled WGS sequence"/>
</dbReference>
<sequence>MEQPKLAIRAAAPTPHHPPLLTPEDVAARLGVSRKALERWRCTGDGPRFVRLGHKTVRYRHEDLETFISDRIVASTAMS</sequence>
<evidence type="ECO:0000259" key="2">
    <source>
        <dbReference type="Pfam" id="PF12728"/>
    </source>
</evidence>
<reference evidence="4" key="1">
    <citation type="submission" date="2017-10" db="EMBL/GenBank/DDBJ databases">
        <authorList>
            <person name="Toshchakov S.V."/>
            <person name="Goeva M.A."/>
        </authorList>
    </citation>
    <scope>NUCLEOTIDE SEQUENCE [LARGE SCALE GENOMIC DNA]</scope>
    <source>
        <strain evidence="4">JR1/69-1-13</strain>
    </source>
</reference>
<name>A0A2U1V565_9PROT</name>
<dbReference type="AlphaFoldDB" id="A0A2U1V565"/>
<comment type="caution">
    <text evidence="3">The sequence shown here is derived from an EMBL/GenBank/DDBJ whole genome shotgun (WGS) entry which is preliminary data.</text>
</comment>
<evidence type="ECO:0000313" key="4">
    <source>
        <dbReference type="Proteomes" id="UP000245048"/>
    </source>
</evidence>
<feature type="domain" description="Helix-turn-helix" evidence="2">
    <location>
        <begin position="20"/>
        <end position="70"/>
    </location>
</feature>
<keyword evidence="4" id="KW-1185">Reference proteome</keyword>
<dbReference type="OrthoDB" id="9806994at2"/>
<evidence type="ECO:0000313" key="3">
    <source>
        <dbReference type="EMBL" id="PWC29023.1"/>
    </source>
</evidence>